<dbReference type="InterPro" id="IPR008862">
    <property type="entry name" value="Tcp11"/>
</dbReference>
<dbReference type="Pfam" id="PF05794">
    <property type="entry name" value="Tcp11"/>
    <property type="match status" value="1"/>
</dbReference>
<gene>
    <name evidence="3" type="ORF">KUTeg_011420</name>
</gene>
<dbReference type="PANTHER" id="PTHR12832">
    <property type="entry name" value="TESTIS-SPECIFIC PROTEIN PBS13 T-COMPLEX 11"/>
    <property type="match status" value="1"/>
</dbReference>
<organism evidence="3 4">
    <name type="scientific">Tegillarca granosa</name>
    <name type="common">Malaysian cockle</name>
    <name type="synonym">Anadara granosa</name>
    <dbReference type="NCBI Taxonomy" id="220873"/>
    <lineage>
        <taxon>Eukaryota</taxon>
        <taxon>Metazoa</taxon>
        <taxon>Spiralia</taxon>
        <taxon>Lophotrochozoa</taxon>
        <taxon>Mollusca</taxon>
        <taxon>Bivalvia</taxon>
        <taxon>Autobranchia</taxon>
        <taxon>Pteriomorphia</taxon>
        <taxon>Arcoida</taxon>
        <taxon>Arcoidea</taxon>
        <taxon>Arcidae</taxon>
        <taxon>Tegillarca</taxon>
    </lineage>
</organism>
<evidence type="ECO:0000313" key="4">
    <source>
        <dbReference type="Proteomes" id="UP001217089"/>
    </source>
</evidence>
<evidence type="ECO:0000256" key="2">
    <source>
        <dbReference type="SAM" id="MobiDB-lite"/>
    </source>
</evidence>
<keyword evidence="4" id="KW-1185">Reference proteome</keyword>
<dbReference type="PANTHER" id="PTHR12832:SF11">
    <property type="entry name" value="LD23868P"/>
    <property type="match status" value="1"/>
</dbReference>
<proteinExistence type="inferred from homology"/>
<accession>A0ABQ9F4A1</accession>
<sequence>MADKDDNTPDSLENSLNGEFPLQEQDENGLNTSTASSGSEHEQLKKQRTQSPSPQRGPLPFMVAASPPKFVSLEKLMAATNGVKDMALAHEIAVDNNFELEKMELPENRFCQKLLSLLLPQHVRFRVQIEEVLDTELIQQKLQNDTFDIFYYSNYIIGVMAKLCAPVRDEAVAELREIKEVIPLFKKTFEVIDLLKMDMANFTIQQMRPYIQQHAVEYERKKFQEFIKTQEGLGIDGLEFTKQWLKRSFEKLSDITEPSATEGASSSSMGSPASILNEAYVELLNWDDNQIFPETLVIDQNRILEMRDKTRKLMIVASVLLLTYSTVGEPIAGVQQLKEQMKTETLTILDGVQDKDLSLTMTNVAEQINKSVNTFMKSHGFTERDLEQQKVLIGQIKEVANKDNTVNRLMGKFW</sequence>
<name>A0ABQ9F4A1_TEGGR</name>
<feature type="compositionally biased region" description="Polar residues" evidence="2">
    <location>
        <begin position="28"/>
        <end position="38"/>
    </location>
</feature>
<feature type="region of interest" description="Disordered" evidence="2">
    <location>
        <begin position="1"/>
        <end position="61"/>
    </location>
</feature>
<evidence type="ECO:0008006" key="5">
    <source>
        <dbReference type="Google" id="ProtNLM"/>
    </source>
</evidence>
<comment type="similarity">
    <text evidence="1">Belongs to the TCP11 family.</text>
</comment>
<evidence type="ECO:0000256" key="1">
    <source>
        <dbReference type="ARBA" id="ARBA00010954"/>
    </source>
</evidence>
<reference evidence="3 4" key="1">
    <citation type="submission" date="2022-12" db="EMBL/GenBank/DDBJ databases">
        <title>Chromosome-level genome of Tegillarca granosa.</title>
        <authorList>
            <person name="Kim J."/>
        </authorList>
    </citation>
    <scope>NUCLEOTIDE SEQUENCE [LARGE SCALE GENOMIC DNA]</scope>
    <source>
        <strain evidence="3">Teg-2019</strain>
        <tissue evidence="3">Adductor muscle</tissue>
    </source>
</reference>
<evidence type="ECO:0000313" key="3">
    <source>
        <dbReference type="EMBL" id="KAJ8311036.1"/>
    </source>
</evidence>
<comment type="caution">
    <text evidence="3">The sequence shown here is derived from an EMBL/GenBank/DDBJ whole genome shotgun (WGS) entry which is preliminary data.</text>
</comment>
<dbReference type="Proteomes" id="UP001217089">
    <property type="component" value="Unassembled WGS sequence"/>
</dbReference>
<dbReference type="EMBL" id="JARBDR010000607">
    <property type="protein sequence ID" value="KAJ8311036.1"/>
    <property type="molecule type" value="Genomic_DNA"/>
</dbReference>
<feature type="non-terminal residue" evidence="3">
    <location>
        <position position="414"/>
    </location>
</feature>
<protein>
    <recommendedName>
        <fullName evidence="5">T-complex protein 11-like protein 1</fullName>
    </recommendedName>
</protein>